<gene>
    <name evidence="1" type="ORF">E0486_13345</name>
</gene>
<comment type="caution">
    <text evidence="1">The sequence shown here is derived from an EMBL/GenBank/DDBJ whole genome shotgun (WGS) entry which is preliminary data.</text>
</comment>
<dbReference type="OrthoDB" id="2733362at2"/>
<name>A0A4R4DWQ6_9BACT</name>
<sequence length="213" mass="23036">MNKTSVQDKLASSLDRRDEAPNVELAKVIAGAKDTGAVKELVDLLSGKKKDLQADSIKVLYEIGAIDPALIAPYAQTFIGLLTHPNNRLQWGAMTALSSIVGEVPDAIHAALGTIVAAADAGSVITKDHCVNILVALGSMERYAADAFALLNEQLLRAPVNQLPTYAEKTLPLVNDENWPTFLQTLTLRLPDVETESKRKRLEKVIRKGTGKK</sequence>
<dbReference type="InterPro" id="IPR011989">
    <property type="entry name" value="ARM-like"/>
</dbReference>
<dbReference type="RefSeq" id="WP_131852677.1">
    <property type="nucleotide sequence ID" value="NZ_SKFH01000024.1"/>
</dbReference>
<organism evidence="1 2">
    <name type="scientific">Flaviaesturariibacter aridisoli</name>
    <dbReference type="NCBI Taxonomy" id="2545761"/>
    <lineage>
        <taxon>Bacteria</taxon>
        <taxon>Pseudomonadati</taxon>
        <taxon>Bacteroidota</taxon>
        <taxon>Chitinophagia</taxon>
        <taxon>Chitinophagales</taxon>
        <taxon>Chitinophagaceae</taxon>
        <taxon>Flaviaestuariibacter</taxon>
    </lineage>
</organism>
<evidence type="ECO:0000313" key="2">
    <source>
        <dbReference type="Proteomes" id="UP000295164"/>
    </source>
</evidence>
<accession>A0A4R4DWQ6</accession>
<reference evidence="1 2" key="1">
    <citation type="submission" date="2019-03" db="EMBL/GenBank/DDBJ databases">
        <authorList>
            <person name="Kim M.K.M."/>
        </authorList>
    </citation>
    <scope>NUCLEOTIDE SEQUENCE [LARGE SCALE GENOMIC DNA]</scope>
    <source>
        <strain evidence="1 2">17J68-15</strain>
    </source>
</reference>
<dbReference type="Proteomes" id="UP000295164">
    <property type="component" value="Unassembled WGS sequence"/>
</dbReference>
<evidence type="ECO:0000313" key="1">
    <source>
        <dbReference type="EMBL" id="TCZ68858.1"/>
    </source>
</evidence>
<proteinExistence type="predicted"/>
<dbReference type="AlphaFoldDB" id="A0A4R4DWQ6"/>
<keyword evidence="2" id="KW-1185">Reference proteome</keyword>
<dbReference type="SUPFAM" id="SSF48371">
    <property type="entry name" value="ARM repeat"/>
    <property type="match status" value="1"/>
</dbReference>
<evidence type="ECO:0008006" key="3">
    <source>
        <dbReference type="Google" id="ProtNLM"/>
    </source>
</evidence>
<dbReference type="Gene3D" id="1.25.10.10">
    <property type="entry name" value="Leucine-rich Repeat Variant"/>
    <property type="match status" value="1"/>
</dbReference>
<dbReference type="EMBL" id="SKFH01000024">
    <property type="protein sequence ID" value="TCZ68858.1"/>
    <property type="molecule type" value="Genomic_DNA"/>
</dbReference>
<protein>
    <recommendedName>
        <fullName evidence="3">HEAT repeat domain-containing protein</fullName>
    </recommendedName>
</protein>
<dbReference type="InterPro" id="IPR016024">
    <property type="entry name" value="ARM-type_fold"/>
</dbReference>